<dbReference type="EMBL" id="BLLK01000062">
    <property type="protein sequence ID" value="GFH58305.1"/>
    <property type="molecule type" value="Genomic_DNA"/>
</dbReference>
<feature type="region of interest" description="Disordered" evidence="5">
    <location>
        <begin position="328"/>
        <end position="347"/>
    </location>
</feature>
<keyword evidence="2 6" id="KW-0812">Transmembrane</keyword>
<dbReference type="Proteomes" id="UP001054902">
    <property type="component" value="Unassembled WGS sequence"/>
</dbReference>
<evidence type="ECO:0000313" key="7">
    <source>
        <dbReference type="EMBL" id="GFH58305.1"/>
    </source>
</evidence>
<evidence type="ECO:0000256" key="4">
    <source>
        <dbReference type="ARBA" id="ARBA00023136"/>
    </source>
</evidence>
<organism evidence="7 8">
    <name type="scientific">Chaetoceros tenuissimus</name>
    <dbReference type="NCBI Taxonomy" id="426638"/>
    <lineage>
        <taxon>Eukaryota</taxon>
        <taxon>Sar</taxon>
        <taxon>Stramenopiles</taxon>
        <taxon>Ochrophyta</taxon>
        <taxon>Bacillariophyta</taxon>
        <taxon>Coscinodiscophyceae</taxon>
        <taxon>Chaetocerotophycidae</taxon>
        <taxon>Chaetocerotales</taxon>
        <taxon>Chaetocerotaceae</taxon>
        <taxon>Chaetoceros</taxon>
    </lineage>
</organism>
<feature type="transmembrane region" description="Helical" evidence="6">
    <location>
        <begin position="199"/>
        <end position="222"/>
    </location>
</feature>
<feature type="compositionally biased region" description="Low complexity" evidence="5">
    <location>
        <begin position="285"/>
        <end position="297"/>
    </location>
</feature>
<reference evidence="7 8" key="1">
    <citation type="journal article" date="2021" name="Sci. Rep.">
        <title>The genome of the diatom Chaetoceros tenuissimus carries an ancient integrated fragment of an extant virus.</title>
        <authorList>
            <person name="Hongo Y."/>
            <person name="Kimura K."/>
            <person name="Takaki Y."/>
            <person name="Yoshida Y."/>
            <person name="Baba S."/>
            <person name="Kobayashi G."/>
            <person name="Nagasaki K."/>
            <person name="Hano T."/>
            <person name="Tomaru Y."/>
        </authorList>
    </citation>
    <scope>NUCLEOTIDE SEQUENCE [LARGE SCALE GENOMIC DNA]</scope>
    <source>
        <strain evidence="7 8">NIES-3715</strain>
    </source>
</reference>
<feature type="region of interest" description="Disordered" evidence="5">
    <location>
        <begin position="285"/>
        <end position="310"/>
    </location>
</feature>
<feature type="transmembrane region" description="Helical" evidence="6">
    <location>
        <begin position="390"/>
        <end position="413"/>
    </location>
</feature>
<feature type="transmembrane region" description="Helical" evidence="6">
    <location>
        <begin position="56"/>
        <end position="78"/>
    </location>
</feature>
<feature type="compositionally biased region" description="Polar residues" evidence="5">
    <location>
        <begin position="494"/>
        <end position="504"/>
    </location>
</feature>
<name>A0AAD3D7N1_9STRA</name>
<feature type="transmembrane region" description="Helical" evidence="6">
    <location>
        <begin position="358"/>
        <end position="384"/>
    </location>
</feature>
<accession>A0AAD3D7N1</accession>
<evidence type="ECO:0000256" key="2">
    <source>
        <dbReference type="ARBA" id="ARBA00022692"/>
    </source>
</evidence>
<dbReference type="GO" id="GO:0005886">
    <property type="term" value="C:plasma membrane"/>
    <property type="evidence" value="ECO:0007669"/>
    <property type="project" value="TreeGrafter"/>
</dbReference>
<dbReference type="PANTHER" id="PTHR23112">
    <property type="entry name" value="G PROTEIN-COUPLED RECEPTOR 157-RELATED"/>
    <property type="match status" value="1"/>
</dbReference>
<dbReference type="SUPFAM" id="SSF81321">
    <property type="entry name" value="Family A G protein-coupled receptor-like"/>
    <property type="match status" value="1"/>
</dbReference>
<feature type="region of interest" description="Disordered" evidence="5">
    <location>
        <begin position="555"/>
        <end position="575"/>
    </location>
</feature>
<feature type="region of interest" description="Disordered" evidence="5">
    <location>
        <begin position="482"/>
        <end position="521"/>
    </location>
</feature>
<comment type="caution">
    <text evidence="7">The sequence shown here is derived from an EMBL/GenBank/DDBJ whole genome shotgun (WGS) entry which is preliminary data.</text>
</comment>
<evidence type="ECO:0000256" key="6">
    <source>
        <dbReference type="SAM" id="Phobius"/>
    </source>
</evidence>
<dbReference type="PANTHER" id="PTHR23112:SF0">
    <property type="entry name" value="TRANSMEMBRANE PROTEIN 116"/>
    <property type="match status" value="1"/>
</dbReference>
<feature type="compositionally biased region" description="Basic and acidic residues" evidence="5">
    <location>
        <begin position="505"/>
        <end position="520"/>
    </location>
</feature>
<keyword evidence="8" id="KW-1185">Reference proteome</keyword>
<evidence type="ECO:0000256" key="5">
    <source>
        <dbReference type="SAM" id="MobiDB-lite"/>
    </source>
</evidence>
<proteinExistence type="predicted"/>
<feature type="transmembrane region" description="Helical" evidence="6">
    <location>
        <begin position="20"/>
        <end position="44"/>
    </location>
</feature>
<sequence length="595" mass="66637">MADYFETVASEDGLARVNYGMMMTSASMSIICSSTLAFFIWKTTGENGFDTPYKRYLLAICLSDILQSSALLLGPLAVPKDASPDFFMAKGNIYTCTLDGIVFLSGAYGVPFYMLALCFSFLFKIKHNMKDKDFLKKYDKKIHIFVAVWTIVICTGSAWSKNIYATQSGSFCYPQRPYPYGCEEDPLKYGECTHNKQGLLISFVTIFLVTISTFICIIVIMVKLVKHVVSIGDTTRRRFRQSLYLPSSSPQNSPSRRALANANQAVLELNNSSSNRGNFSRGLDSISSSAQSSGADSVRMQNPTDEGTSKKSNLKKILLFFKESSTLSNDDAREPHSNFMTKTQQKTKERERDITIQALLYAGSFLFVYMWPLIGSILLLFGALENPVAYFSFMIVGFTIYPMGGCFNVWVYTRQKSLIVMKRRSCSRLSAFLAVIAHGGDLPEDCKKTTRRNRANGLQAEKSRSPLGQQISMRFKKWKEKRQANRANRKEATSNKQACSQHQEQVNDVKLEKPPPKEEDAGLVDVPLESAVISNGGDDLSVDEDNFGRLESGMSLEKSSVYDHQSNERSSSRAKPSFVSLVSMAVVYSRELCRR</sequence>
<feature type="transmembrane region" description="Helical" evidence="6">
    <location>
        <begin position="142"/>
        <end position="160"/>
    </location>
</feature>
<dbReference type="GO" id="GO:0007189">
    <property type="term" value="P:adenylate cyclase-activating G protein-coupled receptor signaling pathway"/>
    <property type="evidence" value="ECO:0007669"/>
    <property type="project" value="TreeGrafter"/>
</dbReference>
<evidence type="ECO:0000256" key="3">
    <source>
        <dbReference type="ARBA" id="ARBA00022989"/>
    </source>
</evidence>
<keyword evidence="4 6" id="KW-0472">Membrane</keyword>
<evidence type="ECO:0000313" key="8">
    <source>
        <dbReference type="Proteomes" id="UP001054902"/>
    </source>
</evidence>
<dbReference type="GO" id="GO:0004930">
    <property type="term" value="F:G protein-coupled receptor activity"/>
    <property type="evidence" value="ECO:0007669"/>
    <property type="project" value="TreeGrafter"/>
</dbReference>
<feature type="transmembrane region" description="Helical" evidence="6">
    <location>
        <begin position="98"/>
        <end position="122"/>
    </location>
</feature>
<gene>
    <name evidence="7" type="ORF">CTEN210_14781</name>
</gene>
<evidence type="ECO:0008006" key="9">
    <source>
        <dbReference type="Google" id="ProtNLM"/>
    </source>
</evidence>
<comment type="subcellular location">
    <subcellularLocation>
        <location evidence="1">Membrane</location>
        <topology evidence="1">Multi-pass membrane protein</topology>
    </subcellularLocation>
</comment>
<keyword evidence="3 6" id="KW-1133">Transmembrane helix</keyword>
<protein>
    <recommendedName>
        <fullName evidence="9">G-protein coupled receptors family 1 profile domain-containing protein</fullName>
    </recommendedName>
</protein>
<dbReference type="AlphaFoldDB" id="A0AAD3D7N1"/>
<evidence type="ECO:0000256" key="1">
    <source>
        <dbReference type="ARBA" id="ARBA00004141"/>
    </source>
</evidence>
<dbReference type="Gene3D" id="1.20.1070.10">
    <property type="entry name" value="Rhodopsin 7-helix transmembrane proteins"/>
    <property type="match status" value="1"/>
</dbReference>